<gene>
    <name evidence="4" type="ORF">BOCO_0359</name>
</gene>
<name>A0A261ESK7_9BIFI</name>
<dbReference type="OrthoDB" id="5196645at2"/>
<organism evidence="4 5">
    <name type="scientific">Bombiscardovia coagulans</name>
    <dbReference type="NCBI Taxonomy" id="686666"/>
    <lineage>
        <taxon>Bacteria</taxon>
        <taxon>Bacillati</taxon>
        <taxon>Actinomycetota</taxon>
        <taxon>Actinomycetes</taxon>
        <taxon>Bifidobacteriales</taxon>
        <taxon>Bifidobacteriaceae</taxon>
        <taxon>Bombiscardovia</taxon>
    </lineage>
</organism>
<evidence type="ECO:0000256" key="1">
    <source>
        <dbReference type="SAM" id="MobiDB-lite"/>
    </source>
</evidence>
<sequence length="308" mass="33792">MSKRKSLLSTVLDKIVAIFLVCVLVVILIASGGWKAISNAFGIGDADANIHQLTQSHEQPSRESDVQSLNQWLGKITNPDRKQPSHASQPSSSNKRPHSSQWGTNPALWQEALTTVASIPIAQPHIAGYNRQQQFGGWAPAASMCGSATTRDVILQRDLTNTHQNKRCQIETGVLQDPYTNKTIMFTRGKTTSSSVQIDHVVALLDAYASGARTWDQQKRVQYANSPDVLLAVDGSANTAKGAGLDFNNTSQWRAQNSGAPNIWMPDNPQYRCDYISKRVSIKHTWGLTMSAKEKQETIHVLSGCIAK</sequence>
<keyword evidence="5" id="KW-1185">Reference proteome</keyword>
<dbReference type="PANTHER" id="PTHR24094">
    <property type="entry name" value="SECRETED PROTEIN"/>
    <property type="match status" value="1"/>
</dbReference>
<accession>A0A261ESK7</accession>
<feature type="compositionally biased region" description="Polar residues" evidence="1">
    <location>
        <begin position="85"/>
        <end position="103"/>
    </location>
</feature>
<dbReference type="Proteomes" id="UP000216004">
    <property type="component" value="Unassembled WGS sequence"/>
</dbReference>
<dbReference type="Pfam" id="PF07510">
    <property type="entry name" value="GmrSD_C"/>
    <property type="match status" value="1"/>
</dbReference>
<keyword evidence="2" id="KW-0472">Membrane</keyword>
<dbReference type="PANTHER" id="PTHR24094:SF15">
    <property type="entry name" value="AMP-DEPENDENT SYNTHETASE_LIGASE DOMAIN-CONTAINING PROTEIN-RELATED"/>
    <property type="match status" value="1"/>
</dbReference>
<keyword evidence="2" id="KW-1133">Transmembrane helix</keyword>
<reference evidence="4 5" key="1">
    <citation type="journal article" date="2017" name="BMC Genomics">
        <title>Comparative genomic and phylogenomic analyses of the Bifidobacteriaceae family.</title>
        <authorList>
            <person name="Lugli G.A."/>
            <person name="Milani C."/>
            <person name="Turroni F."/>
            <person name="Duranti S."/>
            <person name="Mancabelli L."/>
            <person name="Mangifesta M."/>
            <person name="Ferrario C."/>
            <person name="Modesto M."/>
            <person name="Mattarelli P."/>
            <person name="Jiri K."/>
            <person name="van Sinderen D."/>
            <person name="Ventura M."/>
        </authorList>
    </citation>
    <scope>NUCLEOTIDE SEQUENCE [LARGE SCALE GENOMIC DNA]</scope>
    <source>
        <strain evidence="4 5">DSM 22924</strain>
    </source>
</reference>
<proteinExistence type="predicted"/>
<protein>
    <submittedName>
        <fullName evidence="4">Deoxyribonuclease</fullName>
    </submittedName>
</protein>
<feature type="region of interest" description="Disordered" evidence="1">
    <location>
        <begin position="76"/>
        <end position="103"/>
    </location>
</feature>
<feature type="domain" description="GmrSD restriction endonucleases C-terminal" evidence="3">
    <location>
        <begin position="155"/>
        <end position="297"/>
    </location>
</feature>
<keyword evidence="2" id="KW-0812">Transmembrane</keyword>
<dbReference type="AlphaFoldDB" id="A0A261ESK7"/>
<comment type="caution">
    <text evidence="4">The sequence shown here is derived from an EMBL/GenBank/DDBJ whole genome shotgun (WGS) entry which is preliminary data.</text>
</comment>
<dbReference type="EMBL" id="MWWS01000004">
    <property type="protein sequence ID" value="OZG49842.1"/>
    <property type="molecule type" value="Genomic_DNA"/>
</dbReference>
<feature type="transmembrane region" description="Helical" evidence="2">
    <location>
        <begin position="12"/>
        <end position="34"/>
    </location>
</feature>
<dbReference type="InterPro" id="IPR011089">
    <property type="entry name" value="GmrSD_C"/>
</dbReference>
<evidence type="ECO:0000256" key="2">
    <source>
        <dbReference type="SAM" id="Phobius"/>
    </source>
</evidence>
<evidence type="ECO:0000313" key="4">
    <source>
        <dbReference type="EMBL" id="OZG49842.1"/>
    </source>
</evidence>
<dbReference type="RefSeq" id="WP_094722408.1">
    <property type="nucleotide sequence ID" value="NZ_MWWS01000004.1"/>
</dbReference>
<evidence type="ECO:0000313" key="5">
    <source>
        <dbReference type="Proteomes" id="UP000216004"/>
    </source>
</evidence>
<evidence type="ECO:0000259" key="3">
    <source>
        <dbReference type="Pfam" id="PF07510"/>
    </source>
</evidence>